<organism evidence="1 2">
    <name type="scientific">Bradyrhizobium oligotrophicum S58</name>
    <dbReference type="NCBI Taxonomy" id="1245469"/>
    <lineage>
        <taxon>Bacteria</taxon>
        <taxon>Pseudomonadati</taxon>
        <taxon>Pseudomonadota</taxon>
        <taxon>Alphaproteobacteria</taxon>
        <taxon>Hyphomicrobiales</taxon>
        <taxon>Nitrobacteraceae</taxon>
        <taxon>Bradyrhizobium</taxon>
    </lineage>
</organism>
<gene>
    <name evidence="1" type="ORF">S58_50060</name>
</gene>
<dbReference type="HOGENOM" id="CLU_999905_0_0_5"/>
<dbReference type="STRING" id="1245469.S58_50060"/>
<accession>M4ZX74</accession>
<name>M4ZX74_9BRAD</name>
<dbReference type="eggNOG" id="ENOG50346NW">
    <property type="taxonomic scope" value="Bacteria"/>
</dbReference>
<evidence type="ECO:0000313" key="1">
    <source>
        <dbReference type="EMBL" id="BAM90985.1"/>
    </source>
</evidence>
<dbReference type="EMBL" id="AP012603">
    <property type="protein sequence ID" value="BAM90985.1"/>
    <property type="molecule type" value="Genomic_DNA"/>
</dbReference>
<sequence>MVPTLQLIETEVTQSTAPFLQGDIIRLLPESERPDPALGVIINADCDLVNCKIDGFVSYFPVYSFSRYFEKFWIPTYIEARRLELLNQVTQICALQTDNYDALTNWLRDDAANIVIENLSKTYSVRPNTIAPKIAELSLIERSNTFDARLLERIFEEQHLEKKDAFAKLARRALKNLGDGNFFINEIAGLDQIGFVIRMRRIYGIDAEHVHPSPPSITSPGKHTSLHAVRIAKLSNLYRFKMAQLFSYQFSRIGLPDEITRLNEIAAEAAALEIGTNS</sequence>
<dbReference type="RefSeq" id="WP_015668075.1">
    <property type="nucleotide sequence ID" value="NC_020453.1"/>
</dbReference>
<reference evidence="1 2" key="1">
    <citation type="journal article" date="2013" name="Appl. Environ. Microbiol.">
        <title>Genome analysis suggests that the soil oligotrophic bacterium Agromonas oligotrophica (Bradyrhizobium oligotrophicum) is a nitrogen-fixing symbiont of Aeschynomene indica.</title>
        <authorList>
            <person name="Okubo T."/>
            <person name="Fukushima S."/>
            <person name="Itakura M."/>
            <person name="Oshima K."/>
            <person name="Longtonglang A."/>
            <person name="Teaumroong N."/>
            <person name="Mitsui H."/>
            <person name="Hattori M."/>
            <person name="Hattori R."/>
            <person name="Hattori T."/>
            <person name="Minamisawa K."/>
        </authorList>
    </citation>
    <scope>NUCLEOTIDE SEQUENCE [LARGE SCALE GENOMIC DNA]</scope>
    <source>
        <strain evidence="1 2">S58</strain>
    </source>
</reference>
<dbReference type="OrthoDB" id="8480331at2"/>
<protein>
    <submittedName>
        <fullName evidence="1">Uncharacterized protein</fullName>
    </submittedName>
</protein>
<dbReference type="KEGG" id="aol:S58_50060"/>
<keyword evidence="2" id="KW-1185">Reference proteome</keyword>
<dbReference type="GeneID" id="301818769"/>
<proteinExistence type="predicted"/>
<dbReference type="AlphaFoldDB" id="M4ZX74"/>
<dbReference type="Proteomes" id="UP000011841">
    <property type="component" value="Chromosome"/>
</dbReference>
<evidence type="ECO:0000313" key="2">
    <source>
        <dbReference type="Proteomes" id="UP000011841"/>
    </source>
</evidence>